<organism evidence="1">
    <name type="scientific">Myoviridae sp. ctyWv1</name>
    <dbReference type="NCBI Taxonomy" id="2826718"/>
    <lineage>
        <taxon>Viruses</taxon>
        <taxon>Duplodnaviria</taxon>
        <taxon>Heunggongvirae</taxon>
        <taxon>Uroviricota</taxon>
        <taxon>Caudoviricetes</taxon>
    </lineage>
</organism>
<protein>
    <submittedName>
        <fullName evidence="1">Baseplate wedge protein</fullName>
    </submittedName>
</protein>
<name>A0A8S5QXY2_9CAUD</name>
<reference evidence="1" key="1">
    <citation type="journal article" date="2021" name="Proc. Natl. Acad. Sci. U.S.A.">
        <title>A Catalog of Tens of Thousands of Viruses from Human Metagenomes Reveals Hidden Associations with Chronic Diseases.</title>
        <authorList>
            <person name="Tisza M.J."/>
            <person name="Buck C.B."/>
        </authorList>
    </citation>
    <scope>NUCLEOTIDE SEQUENCE</scope>
    <source>
        <strain evidence="1">CtyWv1</strain>
    </source>
</reference>
<evidence type="ECO:0000313" key="1">
    <source>
        <dbReference type="EMBL" id="DAE23524.1"/>
    </source>
</evidence>
<proteinExistence type="predicted"/>
<accession>A0A8S5QXY2</accession>
<sequence>MAEYGVTDKGFNIKRLDTIMEEIHTDLSADFGFDTRLTKPSFLDTLITTFSNQISELWETAQNNYYAKYPATATGLNLDNAVQYGGIRRAANKNTTYMLHCTGDDGTYVREEAIVATNTNPEVRLKSADEFEITREAFNKVNIKVASAEVGVYSVTVNGNQFSYSSTDGIESSIIEGLAGVIKDDGYTVTTTDNTLTIEDKTLSRSNVLILSDNLTTSSVTVIASFLTEDYGKITLPYGIVTKMVNNITGFNAVTNLLEPTYGRKRESDIELRQSYIAKSALRSNTMIESIVGELLNNVENVETASGYENDTDTVDERGLPPHSIEIIVEGGDNNEIAEAILRRKAGGIQTYGSVEVAVPGNYGDSIPVHFNRPDYLYTWLKVVLHGNKSELPTNYAALTMQSLLNDGAEFVAGKNLLTQLLNDGIYYAVAGLTYIEIYTAYGTSSVYVPQPSDYKQKNIIVTSRQKVLIDEKRIEVSFSEDS</sequence>
<dbReference type="EMBL" id="BK015755">
    <property type="protein sequence ID" value="DAE23524.1"/>
    <property type="molecule type" value="Genomic_DNA"/>
</dbReference>